<comment type="caution">
    <text evidence="2">The sequence shown here is derived from an EMBL/GenBank/DDBJ whole genome shotgun (WGS) entry which is preliminary data.</text>
</comment>
<evidence type="ECO:0000313" key="2">
    <source>
        <dbReference type="EMBL" id="GLQ84078.1"/>
    </source>
</evidence>
<proteinExistence type="predicted"/>
<evidence type="ECO:0000313" key="3">
    <source>
        <dbReference type="Proteomes" id="UP001156708"/>
    </source>
</evidence>
<keyword evidence="3" id="KW-1185">Reference proteome</keyword>
<gene>
    <name evidence="2" type="ORF">GCM10007872_09860</name>
</gene>
<feature type="region of interest" description="Disordered" evidence="1">
    <location>
        <begin position="1"/>
        <end position="22"/>
    </location>
</feature>
<organism evidence="2 3">
    <name type="scientific">Gluconobacter sphaericus NBRC 12467</name>
    <dbReference type="NCBI Taxonomy" id="1307951"/>
    <lineage>
        <taxon>Bacteria</taxon>
        <taxon>Pseudomonadati</taxon>
        <taxon>Pseudomonadota</taxon>
        <taxon>Alphaproteobacteria</taxon>
        <taxon>Acetobacterales</taxon>
        <taxon>Acetobacteraceae</taxon>
        <taxon>Gluconobacter</taxon>
    </lineage>
</organism>
<accession>A0AA37SH14</accession>
<evidence type="ECO:0000256" key="1">
    <source>
        <dbReference type="SAM" id="MobiDB-lite"/>
    </source>
</evidence>
<dbReference type="EMBL" id="BSNZ01000007">
    <property type="protein sequence ID" value="GLQ84078.1"/>
    <property type="molecule type" value="Genomic_DNA"/>
</dbReference>
<reference evidence="3" key="1">
    <citation type="journal article" date="2019" name="Int. J. Syst. Evol. Microbiol.">
        <title>The Global Catalogue of Microorganisms (GCM) 10K type strain sequencing project: providing services to taxonomists for standard genome sequencing and annotation.</title>
        <authorList>
            <consortium name="The Broad Institute Genomics Platform"/>
            <consortium name="The Broad Institute Genome Sequencing Center for Infectious Disease"/>
            <person name="Wu L."/>
            <person name="Ma J."/>
        </authorList>
    </citation>
    <scope>NUCLEOTIDE SEQUENCE [LARGE SCALE GENOMIC DNA]</scope>
    <source>
        <strain evidence="3">NBRC 12467</strain>
    </source>
</reference>
<feature type="compositionally biased region" description="Gly residues" evidence="1">
    <location>
        <begin position="1"/>
        <end position="12"/>
    </location>
</feature>
<protein>
    <submittedName>
        <fullName evidence="2">Uncharacterized protein</fullName>
    </submittedName>
</protein>
<name>A0AA37SH14_9PROT</name>
<dbReference type="AlphaFoldDB" id="A0AA37SH14"/>
<dbReference type="Proteomes" id="UP001156708">
    <property type="component" value="Unassembled WGS sequence"/>
</dbReference>
<sequence length="104" mass="10831">MLSPGAGFGVPEGGDAKAQDGTYTAGTTVTDSTINLSAARVHAQVDADSSDTNNTVLDIGRTSGITMSWKDLYVVCLAAVRIIYSPWGQGSKSAGTFPLKFLFL</sequence>